<reference evidence="2 3" key="1">
    <citation type="submission" date="2017-02" db="EMBL/GenBank/DDBJ databases">
        <authorList>
            <person name="Peterson S.W."/>
        </authorList>
    </citation>
    <scope>NUCLEOTIDE SEQUENCE [LARGE SCALE GENOMIC DNA]</scope>
    <source>
        <strain evidence="2 3">ATCC 35992</strain>
    </source>
</reference>
<dbReference type="AlphaFoldDB" id="A0A1T4V3H8"/>
<dbReference type="Proteomes" id="UP000190814">
    <property type="component" value="Unassembled WGS sequence"/>
</dbReference>
<proteinExistence type="predicted"/>
<gene>
    <name evidence="2" type="ORF">SAMN02745111_00003</name>
</gene>
<keyword evidence="1" id="KW-0472">Membrane</keyword>
<protein>
    <submittedName>
        <fullName evidence="2">Uncharacterized protein</fullName>
    </submittedName>
</protein>
<keyword evidence="1" id="KW-0812">Transmembrane</keyword>
<evidence type="ECO:0000313" key="2">
    <source>
        <dbReference type="EMBL" id="SKA59478.1"/>
    </source>
</evidence>
<keyword evidence="1" id="KW-1133">Transmembrane helix</keyword>
<accession>A0A1T4V3H8</accession>
<dbReference type="EMBL" id="FUXZ01000002">
    <property type="protein sequence ID" value="SKA59478.1"/>
    <property type="molecule type" value="Genomic_DNA"/>
</dbReference>
<organism evidence="2 3">
    <name type="scientific">Eubacterium uniforme</name>
    <dbReference type="NCBI Taxonomy" id="39495"/>
    <lineage>
        <taxon>Bacteria</taxon>
        <taxon>Bacillati</taxon>
        <taxon>Bacillota</taxon>
        <taxon>Clostridia</taxon>
        <taxon>Eubacteriales</taxon>
        <taxon>Eubacteriaceae</taxon>
        <taxon>Eubacterium</taxon>
    </lineage>
</organism>
<keyword evidence="3" id="KW-1185">Reference proteome</keyword>
<feature type="transmembrane region" description="Helical" evidence="1">
    <location>
        <begin position="6"/>
        <end position="24"/>
    </location>
</feature>
<evidence type="ECO:0000256" key="1">
    <source>
        <dbReference type="SAM" id="Phobius"/>
    </source>
</evidence>
<evidence type="ECO:0000313" key="3">
    <source>
        <dbReference type="Proteomes" id="UP000190814"/>
    </source>
</evidence>
<dbReference type="OrthoDB" id="580959at2"/>
<sequence length="135" mass="15734">MKKKYGVLVFLGILFLIIFVCTNLNHFRSKPKIGVNSFNVASDEIKITYNKKEYILTGREREKFVDILVNICQEEEVDCTEKNDNTEYDILLDFKNGNNAKISSKERMLDLGYGVVDISKENMDKIKEIFEHKEN</sequence>
<name>A0A1T4V3H8_9FIRM</name>
<dbReference type="RefSeq" id="WP_078764906.1">
    <property type="nucleotide sequence ID" value="NZ_FUXZ01000002.1"/>
</dbReference>